<gene>
    <name evidence="2" type="ORF">HX018_10755</name>
</gene>
<keyword evidence="1" id="KW-1133">Transmembrane helix</keyword>
<dbReference type="RefSeq" id="WP_286651433.1">
    <property type="nucleotide sequence ID" value="NZ_JACAGK010000027.1"/>
</dbReference>
<dbReference type="EMBL" id="JACAGK010000027">
    <property type="protein sequence ID" value="MDM1048719.1"/>
    <property type="molecule type" value="Genomic_DNA"/>
</dbReference>
<evidence type="ECO:0000313" key="2">
    <source>
        <dbReference type="EMBL" id="MDM1048719.1"/>
    </source>
</evidence>
<accession>A0ABT7NNA7</accession>
<keyword evidence="1" id="KW-0812">Transmembrane</keyword>
<reference evidence="2" key="2">
    <citation type="journal article" date="2022" name="Sci. Total Environ.">
        <title>Prevalence, transmission, and molecular epidemiology of tet(X)-positive bacteria among humans, animals, and environmental niches in China: An epidemiological, and genomic-based study.</title>
        <authorList>
            <person name="Dong N."/>
            <person name="Zeng Y."/>
            <person name="Cai C."/>
            <person name="Sun C."/>
            <person name="Lu J."/>
            <person name="Liu C."/>
            <person name="Zhou H."/>
            <person name="Sun Q."/>
            <person name="Shu L."/>
            <person name="Wang H."/>
            <person name="Wang Y."/>
            <person name="Wang S."/>
            <person name="Wu C."/>
            <person name="Chan E.W."/>
            <person name="Chen G."/>
            <person name="Shen Z."/>
            <person name="Chen S."/>
            <person name="Zhang R."/>
        </authorList>
    </citation>
    <scope>NUCLEOTIDE SEQUENCE</scope>
    <source>
        <strain evidence="2">R1692</strain>
    </source>
</reference>
<evidence type="ECO:0000313" key="3">
    <source>
        <dbReference type="Proteomes" id="UP001170954"/>
    </source>
</evidence>
<keyword evidence="1" id="KW-0472">Membrane</keyword>
<name>A0ABT7NNA7_9SPHI</name>
<keyword evidence="3" id="KW-1185">Reference proteome</keyword>
<comment type="caution">
    <text evidence="2">The sequence shown here is derived from an EMBL/GenBank/DDBJ whole genome shotgun (WGS) entry which is preliminary data.</text>
</comment>
<proteinExistence type="predicted"/>
<reference evidence="2" key="1">
    <citation type="submission" date="2020-06" db="EMBL/GenBank/DDBJ databases">
        <authorList>
            <person name="Dong N."/>
        </authorList>
    </citation>
    <scope>NUCLEOTIDE SEQUENCE</scope>
    <source>
        <strain evidence="2">R1692</strain>
    </source>
</reference>
<protein>
    <submittedName>
        <fullName evidence="2">Uncharacterized protein</fullName>
    </submittedName>
</protein>
<sequence>MFQEITWLQFLTALLLVVLLYYLVIFMLFSKGDFKKLLRNGSLKNEDIHLNPSPLQDATGDRNAEQGTIHDEFVSQLRFYLEPYQGETIDREGIMSVLAGLLIQYPEILSMLGSQGFIALVKKELKQAEIDFVPDLAWDALLAK</sequence>
<evidence type="ECO:0000256" key="1">
    <source>
        <dbReference type="SAM" id="Phobius"/>
    </source>
</evidence>
<feature type="transmembrane region" description="Helical" evidence="1">
    <location>
        <begin position="6"/>
        <end position="29"/>
    </location>
</feature>
<dbReference type="Proteomes" id="UP001170954">
    <property type="component" value="Unassembled WGS sequence"/>
</dbReference>
<organism evidence="2 3">
    <name type="scientific">Sphingobacterium hotanense</name>
    <dbReference type="NCBI Taxonomy" id="649196"/>
    <lineage>
        <taxon>Bacteria</taxon>
        <taxon>Pseudomonadati</taxon>
        <taxon>Bacteroidota</taxon>
        <taxon>Sphingobacteriia</taxon>
        <taxon>Sphingobacteriales</taxon>
        <taxon>Sphingobacteriaceae</taxon>
        <taxon>Sphingobacterium</taxon>
    </lineage>
</organism>